<keyword evidence="4" id="KW-1185">Reference proteome</keyword>
<keyword evidence="1" id="KW-0472">Membrane</keyword>
<sequence>MQYLAQTFKRFFFTLVSFRIVRQTIFSLFSSVLILFSGVLYAETEPNNSCITSDPILAFGIYTGSDIGSSSEGDRDYFSFDVPANGTLQVTVNNHTNKLLNYSALTSPLCPSSKVGYIGNNASKVFTIPSTLTGRYIIFLEGDSDNVANTYDISAVFTPNVPSVGNDLKVTKVANVQEALIYDPFYYTISVSNIGDQNVTDINLTDTLPDRMKANLDMINGLTTDWTCMDENNDTTGEVGGVITCTFDNVLRPGDVSIFNFHVRAPDKNGTIINTIEVNSSLPDVDPTNNIDTETTFITNEVGTAEHLCYTERTEILNSDYNASCEMKGNFYYGNDCEAYVLVREYNATTILSDIKVYKMYAPETKGGSCEYSATTSGGGSSGECNDITNVNDYGSYTEGYAVDINKNLVNNVQILLKDKKTYNTPRIDGIAMFGDYITELGFHHTGRIYECNGTSEGGVEITTKADLIDTPIDAGNALTYNMYTSDTDGSLKFIQTMTAGAPSRDVIGVHLSKEGVAIPYLTDTGIPYTIVPYMSNNTCSLALDNIIDPNSGQQLVIEVPSGFYSSQGQMIVPAEVSKISRMQLIFVDPNSLSIEGQNCLANSSTTGNFARLAQCVNSEVQYKTAFGQDAWDRCGMDGGKPCLSDNGGYADPGDPSFDPTTDGIYVNELGCYMCTFNIQPSCTTDNFAIRPDRMEIGMTDPDAPDLLRSAKPYSLSLTAKYPVDGIYPNGSSIPTSTVVSGYTVQSHNYNSDLDSDVIRYFKNGLPDTAGVLAGTSDVNITQLAFMVGGLSSLSPFGPTTTPGMPDESVSVKYTDVGTIELNIYDKEWAAIDNDDTPMDCNTSHAHTYICTYDQVTFIPDSFKVDNIVLRNHRDSNFTYLSNDLNMSAPTDVTISAINADGDVTQNFRQGSLFYENPVRVDLNVTEWNPALSNNHPLDNDLVIHDIPTEQLLGFGGDDANGTHNITWDESNTSQRLLFNYARDNNQPVNPFRVPESDVNISVASTYTSTTGNTAIITGNGVENDDRNATFYYGRAKSSQDFYDVEGTVATTPITMLVYCDQFPTCTFFPNTIQLTGQTDLSNWWLSLDHNVTLGDGNITLENPPTVALGSGTATVDTDVNIDTNAQDGTIQVVRTDSGSVSVTFDILLDVSTPTSTNSWVIYNADSPILPPDPFYKVRFTGESGWAGIGETGHVLDINASTTKTKRLNW</sequence>
<name>A0ABT7QWL6_9BACT</name>
<evidence type="ECO:0000313" key="4">
    <source>
        <dbReference type="Proteomes" id="UP001169069"/>
    </source>
</evidence>
<evidence type="ECO:0000313" key="3">
    <source>
        <dbReference type="EMBL" id="MDM5271234.1"/>
    </source>
</evidence>
<evidence type="ECO:0000259" key="2">
    <source>
        <dbReference type="Pfam" id="PF01345"/>
    </source>
</evidence>
<dbReference type="RefSeq" id="WP_289412567.1">
    <property type="nucleotide sequence ID" value="NZ_JAQIBD010000001.1"/>
</dbReference>
<dbReference type="SUPFAM" id="SSF89260">
    <property type="entry name" value="Collagen-binding domain"/>
    <property type="match status" value="1"/>
</dbReference>
<accession>A0ABT7QWL6</accession>
<dbReference type="Pfam" id="PF01345">
    <property type="entry name" value="DUF11"/>
    <property type="match status" value="1"/>
</dbReference>
<keyword evidence="1" id="KW-0812">Transmembrane</keyword>
<protein>
    <recommendedName>
        <fullName evidence="2">DUF11 domain-containing protein</fullName>
    </recommendedName>
</protein>
<feature type="transmembrane region" description="Helical" evidence="1">
    <location>
        <begin position="20"/>
        <end position="42"/>
    </location>
</feature>
<dbReference type="EMBL" id="JAQIBD010000001">
    <property type="protein sequence ID" value="MDM5271234.1"/>
    <property type="molecule type" value="Genomic_DNA"/>
</dbReference>
<reference evidence="3" key="1">
    <citation type="submission" date="2023-01" db="EMBL/GenBank/DDBJ databases">
        <title>Sulfurovum sp. zt1-1 genome assembly.</title>
        <authorList>
            <person name="Wang J."/>
        </authorList>
    </citation>
    <scope>NUCLEOTIDE SEQUENCE</scope>
    <source>
        <strain evidence="3">Zt1-1</strain>
    </source>
</reference>
<gene>
    <name evidence="3" type="ORF">PGH07_03510</name>
</gene>
<proteinExistence type="predicted"/>
<organism evidence="3 4">
    <name type="scientific">Sulfurovum zhangzhouensis</name>
    <dbReference type="NCBI Taxonomy" id="3019067"/>
    <lineage>
        <taxon>Bacteria</taxon>
        <taxon>Pseudomonadati</taxon>
        <taxon>Campylobacterota</taxon>
        <taxon>Epsilonproteobacteria</taxon>
        <taxon>Campylobacterales</taxon>
        <taxon>Sulfurovaceae</taxon>
        <taxon>Sulfurovum</taxon>
    </lineage>
</organism>
<dbReference type="InterPro" id="IPR001434">
    <property type="entry name" value="OmcB-like_DUF11"/>
</dbReference>
<feature type="domain" description="DUF11" evidence="2">
    <location>
        <begin position="167"/>
        <end position="295"/>
    </location>
</feature>
<dbReference type="Proteomes" id="UP001169069">
    <property type="component" value="Unassembled WGS sequence"/>
</dbReference>
<evidence type="ECO:0000256" key="1">
    <source>
        <dbReference type="SAM" id="Phobius"/>
    </source>
</evidence>
<dbReference type="InterPro" id="IPR047589">
    <property type="entry name" value="DUF11_rpt"/>
</dbReference>
<keyword evidence="1" id="KW-1133">Transmembrane helix</keyword>
<dbReference type="NCBIfam" id="TIGR01451">
    <property type="entry name" value="B_ant_repeat"/>
    <property type="match status" value="1"/>
</dbReference>
<dbReference type="Gene3D" id="2.60.120.380">
    <property type="match status" value="1"/>
</dbReference>
<comment type="caution">
    <text evidence="3">The sequence shown here is derived from an EMBL/GenBank/DDBJ whole genome shotgun (WGS) entry which is preliminary data.</text>
</comment>